<dbReference type="AlphaFoldDB" id="A0A8J3MV35"/>
<evidence type="ECO:0008006" key="3">
    <source>
        <dbReference type="Google" id="ProtNLM"/>
    </source>
</evidence>
<comment type="caution">
    <text evidence="1">The sequence shown here is derived from an EMBL/GenBank/DDBJ whole genome shotgun (WGS) entry which is preliminary data.</text>
</comment>
<name>A0A8J3MV35_9CHLR</name>
<dbReference type="EMBL" id="BNJF01000006">
    <property type="protein sequence ID" value="GHO49947.1"/>
    <property type="molecule type" value="Genomic_DNA"/>
</dbReference>
<protein>
    <recommendedName>
        <fullName evidence="3">Mersacidin/lichenicidin family type 2 lantibiotic</fullName>
    </recommendedName>
</protein>
<dbReference type="RefSeq" id="WP_220199012.1">
    <property type="nucleotide sequence ID" value="NZ_BNJF01000006.1"/>
</dbReference>
<proteinExistence type="predicted"/>
<evidence type="ECO:0000313" key="2">
    <source>
        <dbReference type="Proteomes" id="UP000612362"/>
    </source>
</evidence>
<evidence type="ECO:0000313" key="1">
    <source>
        <dbReference type="EMBL" id="GHO49947.1"/>
    </source>
</evidence>
<organism evidence="1 2">
    <name type="scientific">Ktedonospora formicarum</name>
    <dbReference type="NCBI Taxonomy" id="2778364"/>
    <lineage>
        <taxon>Bacteria</taxon>
        <taxon>Bacillati</taxon>
        <taxon>Chloroflexota</taxon>
        <taxon>Ktedonobacteria</taxon>
        <taxon>Ktedonobacterales</taxon>
        <taxon>Ktedonobacteraceae</taxon>
        <taxon>Ktedonospora</taxon>
    </lineage>
</organism>
<dbReference type="GO" id="GO:0042742">
    <property type="term" value="P:defense response to bacterium"/>
    <property type="evidence" value="ECO:0007669"/>
    <property type="project" value="InterPro"/>
</dbReference>
<dbReference type="InterPro" id="IPR027635">
    <property type="entry name" value="Lantibiotic2_lead_pep_dom"/>
</dbReference>
<dbReference type="Proteomes" id="UP000612362">
    <property type="component" value="Unassembled WGS sequence"/>
</dbReference>
<reference evidence="1" key="1">
    <citation type="submission" date="2020-10" db="EMBL/GenBank/DDBJ databases">
        <title>Taxonomic study of unclassified bacteria belonging to the class Ktedonobacteria.</title>
        <authorList>
            <person name="Yabe S."/>
            <person name="Wang C.M."/>
            <person name="Zheng Y."/>
            <person name="Sakai Y."/>
            <person name="Cavaletti L."/>
            <person name="Monciardini P."/>
            <person name="Donadio S."/>
        </authorList>
    </citation>
    <scope>NUCLEOTIDE SEQUENCE</scope>
    <source>
        <strain evidence="1">SOSP1-1</strain>
    </source>
</reference>
<dbReference type="NCBIfam" id="TIGR03898">
    <property type="entry name" value="lanti_MRSA_kill"/>
    <property type="match status" value="1"/>
</dbReference>
<sequence length="71" mass="7836">MNIDIVRAWKDEEYRAMLQQQLPTQLTANPIGELELTEDELTFVLGGMDNSTNACTLICTARTATNIGMCG</sequence>
<keyword evidence="2" id="KW-1185">Reference proteome</keyword>
<gene>
    <name evidence="1" type="ORF">KSX_81100</name>
</gene>
<accession>A0A8J3MV35</accession>